<dbReference type="GO" id="GO:0005737">
    <property type="term" value="C:cytoplasm"/>
    <property type="evidence" value="ECO:0007669"/>
    <property type="project" value="UniProtKB-SubCell"/>
</dbReference>
<dbReference type="FunFam" id="3.20.20.70:FF:000018">
    <property type="entry name" value="Probable transaldolase"/>
    <property type="match status" value="1"/>
</dbReference>
<dbReference type="PANTHER" id="PTHR10683:SF40">
    <property type="entry name" value="FRUCTOSE-6-PHOSPHATE ALDOLASE 1-RELATED"/>
    <property type="match status" value="1"/>
</dbReference>
<dbReference type="CDD" id="cd00956">
    <property type="entry name" value="Transaldolase_FSA"/>
    <property type="match status" value="1"/>
</dbReference>
<name>A0A643CLS6_ANAMA</name>
<dbReference type="RefSeq" id="WP_010267670.1">
    <property type="nucleotide sequence ID" value="NZ_CP023730.1"/>
</dbReference>
<dbReference type="PANTHER" id="PTHR10683">
    <property type="entry name" value="TRANSALDOLASE"/>
    <property type="match status" value="1"/>
</dbReference>
<evidence type="ECO:0000256" key="2">
    <source>
        <dbReference type="ARBA" id="ARBA00022490"/>
    </source>
</evidence>
<dbReference type="GO" id="GO:0006098">
    <property type="term" value="P:pentose-phosphate shunt"/>
    <property type="evidence" value="ECO:0007669"/>
    <property type="project" value="UniProtKB-KW"/>
</dbReference>
<keyword evidence="4" id="KW-0704">Schiff base</keyword>
<evidence type="ECO:0000256" key="1">
    <source>
        <dbReference type="ARBA" id="ARBA00004496"/>
    </source>
</evidence>
<proteinExistence type="predicted"/>
<dbReference type="Pfam" id="PF00923">
    <property type="entry name" value="TAL_FSA"/>
    <property type="match status" value="1"/>
</dbReference>
<comment type="subcellular location">
    <subcellularLocation>
        <location evidence="1">Cytoplasm</location>
    </subcellularLocation>
</comment>
<dbReference type="SUPFAM" id="SSF51569">
    <property type="entry name" value="Aldolase"/>
    <property type="match status" value="1"/>
</dbReference>
<accession>A0A643CLS6</accession>
<dbReference type="PROSITE" id="PS00958">
    <property type="entry name" value="TRANSALDOLASE_2"/>
    <property type="match status" value="1"/>
</dbReference>
<dbReference type="GO" id="GO:0042182">
    <property type="term" value="P:ketone catabolic process"/>
    <property type="evidence" value="ECO:0007669"/>
    <property type="project" value="UniProtKB-ARBA"/>
</dbReference>
<evidence type="ECO:0000313" key="5">
    <source>
        <dbReference type="EMBL" id="KAB0452111.1"/>
    </source>
</evidence>
<sequence>MKIFLDTVDTESMSVLCKTGIVDGVTTNPLLLSRAEKPSRELLAEICKLVAGPVSVEVIATDADGMVNEGLQLAQIAENVVVKLPMTFDGICACKTLSSVHKVKVNVTLCFSVTQAILAAKAGAYFVSPFMGRIDDLGGSGASLIEDISCVYSQYGFATQILAASVRSPMHVVEAAKAGADIVTVPVAVFKQLFLHPLTDRGLEDFLKAWGNSGKSYLA</sequence>
<dbReference type="InterPro" id="IPR001585">
    <property type="entry name" value="TAL/FSA"/>
</dbReference>
<evidence type="ECO:0000256" key="4">
    <source>
        <dbReference type="ARBA" id="ARBA00023270"/>
    </source>
</evidence>
<keyword evidence="2" id="KW-0963">Cytoplasm</keyword>
<reference evidence="5" key="1">
    <citation type="submission" date="2019-08" db="EMBL/GenBank/DDBJ databases">
        <authorList>
            <person name="Amaro Estrada I."/>
            <person name="Quiroz Castaneda R.E."/>
            <person name="Martinez Ocampo F."/>
            <person name="Rodriguez Camarillo S.D."/>
        </authorList>
    </citation>
    <scope>NUCLEOTIDE SEQUENCE</scope>
    <source>
        <strain evidence="5">MEX-30-184-02</strain>
    </source>
</reference>
<comment type="caution">
    <text evidence="5">The sequence shown here is derived from an EMBL/GenBank/DDBJ whole genome shotgun (WGS) entry which is preliminary data.</text>
</comment>
<dbReference type="GeneID" id="7398116"/>
<gene>
    <name evidence="5" type="primary">fsa</name>
    <name evidence="5" type="ORF">FY207_02375</name>
</gene>
<dbReference type="NCBIfam" id="TIGR00875">
    <property type="entry name" value="fsa_talC_mipB"/>
    <property type="match status" value="1"/>
</dbReference>
<dbReference type="EMBL" id="VTCY01000005">
    <property type="protein sequence ID" value="KAB0452111.1"/>
    <property type="molecule type" value="Genomic_DNA"/>
</dbReference>
<dbReference type="InterPro" id="IPR013785">
    <property type="entry name" value="Aldolase_TIM"/>
</dbReference>
<dbReference type="InterPro" id="IPR004731">
    <property type="entry name" value="Transaldolase_3B/F6P_aldolase"/>
</dbReference>
<organism evidence="5">
    <name type="scientific">Anaplasma marginale</name>
    <dbReference type="NCBI Taxonomy" id="770"/>
    <lineage>
        <taxon>Bacteria</taxon>
        <taxon>Pseudomonadati</taxon>
        <taxon>Pseudomonadota</taxon>
        <taxon>Alphaproteobacteria</taxon>
        <taxon>Rickettsiales</taxon>
        <taxon>Anaplasmataceae</taxon>
        <taxon>Anaplasma</taxon>
    </lineage>
</organism>
<dbReference type="OMA" id="VRHPMHV"/>
<dbReference type="InterPro" id="IPR018225">
    <property type="entry name" value="Transaldolase_AS"/>
</dbReference>
<evidence type="ECO:0000256" key="3">
    <source>
        <dbReference type="ARBA" id="ARBA00023126"/>
    </source>
</evidence>
<dbReference type="AlphaFoldDB" id="A0A643CLS6"/>
<dbReference type="GO" id="GO:0016832">
    <property type="term" value="F:aldehyde-lyase activity"/>
    <property type="evidence" value="ECO:0007669"/>
    <property type="project" value="InterPro"/>
</dbReference>
<protein>
    <submittedName>
        <fullName evidence="5">Fructose-6-phosphate aldolase</fullName>
    </submittedName>
</protein>
<dbReference type="GO" id="GO:0005975">
    <property type="term" value="P:carbohydrate metabolic process"/>
    <property type="evidence" value="ECO:0007669"/>
    <property type="project" value="InterPro"/>
</dbReference>
<dbReference type="InterPro" id="IPR033919">
    <property type="entry name" value="TSA/FSA_arc/bac"/>
</dbReference>
<keyword evidence="3" id="KW-0570">Pentose shunt</keyword>
<dbReference type="Gene3D" id="3.20.20.70">
    <property type="entry name" value="Aldolase class I"/>
    <property type="match status" value="1"/>
</dbReference>